<dbReference type="PIRSF" id="PIRSF005962">
    <property type="entry name" value="Pept_M20D_amidohydro"/>
    <property type="match status" value="1"/>
</dbReference>
<keyword evidence="1" id="KW-0464">Manganese</keyword>
<dbReference type="InterPro" id="IPR011650">
    <property type="entry name" value="Peptidase_M20_dimer"/>
</dbReference>
<dbReference type="Pfam" id="PF01546">
    <property type="entry name" value="Peptidase_M20"/>
    <property type="match status" value="1"/>
</dbReference>
<evidence type="ECO:0000313" key="4">
    <source>
        <dbReference type="Proteomes" id="UP000286268"/>
    </source>
</evidence>
<comment type="cofactor">
    <cofactor evidence="1">
        <name>Mn(2+)</name>
        <dbReference type="ChEBI" id="CHEBI:29035"/>
    </cofactor>
    <text evidence="1">The Mn(2+) ion enhances activity.</text>
</comment>
<protein>
    <submittedName>
        <fullName evidence="3">Amidohydrolase</fullName>
    </submittedName>
</protein>
<evidence type="ECO:0000256" key="1">
    <source>
        <dbReference type="PIRSR" id="PIRSR005962-1"/>
    </source>
</evidence>
<dbReference type="InterPro" id="IPR017439">
    <property type="entry name" value="Amidohydrolase"/>
</dbReference>
<dbReference type="RefSeq" id="WP_128212655.1">
    <property type="nucleotide sequence ID" value="NZ_CP025746.1"/>
</dbReference>
<dbReference type="NCBIfam" id="TIGR01891">
    <property type="entry name" value="amidohydrolases"/>
    <property type="match status" value="1"/>
</dbReference>
<dbReference type="InterPro" id="IPR036264">
    <property type="entry name" value="Bact_exopeptidase_dim_dom"/>
</dbReference>
<dbReference type="PANTHER" id="PTHR11014">
    <property type="entry name" value="PEPTIDASE M20 FAMILY MEMBER"/>
    <property type="match status" value="1"/>
</dbReference>
<organism evidence="3 4">
    <name type="scientific">Clostridium manihotivorum</name>
    <dbReference type="NCBI Taxonomy" id="2320868"/>
    <lineage>
        <taxon>Bacteria</taxon>
        <taxon>Bacillati</taxon>
        <taxon>Bacillota</taxon>
        <taxon>Clostridia</taxon>
        <taxon>Eubacteriales</taxon>
        <taxon>Clostridiaceae</taxon>
        <taxon>Clostridium</taxon>
    </lineage>
</organism>
<dbReference type="GO" id="GO:0046872">
    <property type="term" value="F:metal ion binding"/>
    <property type="evidence" value="ECO:0007669"/>
    <property type="project" value="UniProtKB-KW"/>
</dbReference>
<dbReference type="Gene3D" id="3.30.70.360">
    <property type="match status" value="1"/>
</dbReference>
<dbReference type="CDD" id="cd03886">
    <property type="entry name" value="M20_Acy1"/>
    <property type="match status" value="1"/>
</dbReference>
<keyword evidence="1" id="KW-0479">Metal-binding</keyword>
<feature type="domain" description="Peptidase M20 dimerisation" evidence="2">
    <location>
        <begin position="171"/>
        <end position="267"/>
    </location>
</feature>
<dbReference type="Gene3D" id="3.40.630.10">
    <property type="entry name" value="Zn peptidases"/>
    <property type="match status" value="1"/>
</dbReference>
<feature type="binding site" evidence="1">
    <location>
        <position position="147"/>
    </location>
    <ligand>
        <name>Mn(2+)</name>
        <dbReference type="ChEBI" id="CHEBI:29035"/>
        <label>2</label>
    </ligand>
</feature>
<keyword evidence="4" id="KW-1185">Reference proteome</keyword>
<keyword evidence="3" id="KW-0378">Hydrolase</keyword>
<feature type="binding site" evidence="1">
    <location>
        <position position="89"/>
    </location>
    <ligand>
        <name>Mn(2+)</name>
        <dbReference type="ChEBI" id="CHEBI:29035"/>
        <label>2</label>
    </ligand>
</feature>
<accession>A0A3R5X1A7</accession>
<dbReference type="PANTHER" id="PTHR11014:SF63">
    <property type="entry name" value="METALLOPEPTIDASE, PUTATIVE (AFU_ORTHOLOGUE AFUA_6G09600)-RELATED"/>
    <property type="match status" value="1"/>
</dbReference>
<feature type="binding site" evidence="1">
    <location>
        <position position="121"/>
    </location>
    <ligand>
        <name>Mn(2+)</name>
        <dbReference type="ChEBI" id="CHEBI:29035"/>
        <label>2</label>
    </ligand>
</feature>
<dbReference type="OrthoDB" id="9776731at2"/>
<sequence length="370" mass="41202">MDYIKKVIDENIDEVKEMWHKLHAIPELSFEEYKTQKLLMTLLDSMGYEPKKIAKTGVVTLLGNDSKAIGIRTDIDAINVNGPRHSCGHDFHMSTVLGAALVLKKLEINKTVKFLFQPAEEAIGGAKVMIEEGVLKNPEVTEMIGFHVWPSVPVGTIEVSPGPSMASVDDFIITFKGKGGHAAMPYVCINPLYPAMDFINTMTIKTKIENNPLNPHILTFTTLQCGTVGNVISEQAVVKGTVRTFDMNFKKKLQEQLLSEAEVIAKKHNCTVATHYNVYYPPVISDKDLTEKFVAITKNLLGESHVRPLEKTFTAEDFSFYCEEVPSVHFRLGISDGEKGELPLHSPDFDGSLEALYYGIYTLVNYVINS</sequence>
<dbReference type="GO" id="GO:0016787">
    <property type="term" value="F:hydrolase activity"/>
    <property type="evidence" value="ECO:0007669"/>
    <property type="project" value="UniProtKB-KW"/>
</dbReference>
<dbReference type="SUPFAM" id="SSF53187">
    <property type="entry name" value="Zn-dependent exopeptidases"/>
    <property type="match status" value="1"/>
</dbReference>
<reference evidence="3 4" key="1">
    <citation type="submission" date="2018-01" db="EMBL/GenBank/DDBJ databases">
        <title>Genome Sequencing and Assembly of Anaerobacter polyendosporus strain CT4.</title>
        <authorList>
            <person name="Tachaapaikoon C."/>
            <person name="Sutheeworapong S."/>
            <person name="Jenjaroenpun P."/>
            <person name="Wongsurawat T."/>
            <person name="Nookeaw I."/>
            <person name="Cheawchanlertfa P."/>
            <person name="Kosugi A."/>
            <person name="Cheevadhanarak S."/>
            <person name="Ratanakhanokchai K."/>
        </authorList>
    </citation>
    <scope>NUCLEOTIDE SEQUENCE [LARGE SCALE GENOMIC DNA]</scope>
    <source>
        <strain evidence="3 4">CT4</strain>
    </source>
</reference>
<dbReference type="SUPFAM" id="SSF55031">
    <property type="entry name" value="Bacterial exopeptidase dimerisation domain"/>
    <property type="match status" value="1"/>
</dbReference>
<evidence type="ECO:0000259" key="2">
    <source>
        <dbReference type="Pfam" id="PF07687"/>
    </source>
</evidence>
<dbReference type="AlphaFoldDB" id="A0A3R5X1A7"/>
<dbReference type="EMBL" id="CP025746">
    <property type="protein sequence ID" value="QAA31861.1"/>
    <property type="molecule type" value="Genomic_DNA"/>
</dbReference>
<dbReference type="Pfam" id="PF07687">
    <property type="entry name" value="M20_dimer"/>
    <property type="match status" value="1"/>
</dbReference>
<feature type="binding site" evidence="1">
    <location>
        <position position="345"/>
    </location>
    <ligand>
        <name>Mn(2+)</name>
        <dbReference type="ChEBI" id="CHEBI:29035"/>
        <label>2</label>
    </ligand>
</feature>
<dbReference type="KEGG" id="cmah:C1I91_09495"/>
<name>A0A3R5X1A7_9CLOT</name>
<dbReference type="Proteomes" id="UP000286268">
    <property type="component" value="Chromosome"/>
</dbReference>
<dbReference type="InterPro" id="IPR002933">
    <property type="entry name" value="Peptidase_M20"/>
</dbReference>
<gene>
    <name evidence="3" type="ORF">C1I91_09495</name>
</gene>
<evidence type="ECO:0000313" key="3">
    <source>
        <dbReference type="EMBL" id="QAA31861.1"/>
    </source>
</evidence>
<feature type="binding site" evidence="1">
    <location>
        <position position="87"/>
    </location>
    <ligand>
        <name>Mn(2+)</name>
        <dbReference type="ChEBI" id="CHEBI:29035"/>
        <label>2</label>
    </ligand>
</feature>
<proteinExistence type="predicted"/>